<dbReference type="RefSeq" id="WP_006627784.1">
    <property type="nucleotide sequence ID" value="NZ_AOJD01000003.1"/>
</dbReference>
<keyword evidence="3" id="KW-1185">Reference proteome</keyword>
<evidence type="ECO:0000313" key="2">
    <source>
        <dbReference type="EMBL" id="ELZ41850.1"/>
    </source>
</evidence>
<name>M0E227_9EURY</name>
<dbReference type="Proteomes" id="UP000011523">
    <property type="component" value="Unassembled WGS sequence"/>
</dbReference>
<evidence type="ECO:0000256" key="1">
    <source>
        <dbReference type="SAM" id="MobiDB-lite"/>
    </source>
</evidence>
<comment type="caution">
    <text evidence="2">The sequence shown here is derived from an EMBL/GenBank/DDBJ whole genome shotgun (WGS) entry which is preliminary data.</text>
</comment>
<feature type="compositionally biased region" description="Acidic residues" evidence="1">
    <location>
        <begin position="291"/>
        <end position="301"/>
    </location>
</feature>
<dbReference type="AlphaFoldDB" id="M0E227"/>
<dbReference type="Pfam" id="PF10117">
    <property type="entry name" value="McrBC"/>
    <property type="match status" value="1"/>
</dbReference>
<dbReference type="InterPro" id="IPR019292">
    <property type="entry name" value="McrC"/>
</dbReference>
<dbReference type="PANTHER" id="PTHR38733:SF1">
    <property type="entry name" value="TYPE IV METHYL-DIRECTED RESTRICTION ENZYME ECOKMCRBC"/>
    <property type="match status" value="1"/>
</dbReference>
<feature type="compositionally biased region" description="Basic and acidic residues" evidence="1">
    <location>
        <begin position="302"/>
        <end position="311"/>
    </location>
</feature>
<dbReference type="OrthoDB" id="307807at2157"/>
<organism evidence="2 3">
    <name type="scientific">Halorubrum tebenquichense DSM 14210</name>
    <dbReference type="NCBI Taxonomy" id="1227485"/>
    <lineage>
        <taxon>Archaea</taxon>
        <taxon>Methanobacteriati</taxon>
        <taxon>Methanobacteriota</taxon>
        <taxon>Stenosarchaea group</taxon>
        <taxon>Halobacteria</taxon>
        <taxon>Halobacteriales</taxon>
        <taxon>Haloferacaceae</taxon>
        <taxon>Halorubrum</taxon>
    </lineage>
</organism>
<reference evidence="2 3" key="1">
    <citation type="journal article" date="2014" name="PLoS Genet.">
        <title>Phylogenetically driven sequencing of extremely halophilic archaea reveals strategies for static and dynamic osmo-response.</title>
        <authorList>
            <person name="Becker E.A."/>
            <person name="Seitzer P.M."/>
            <person name="Tritt A."/>
            <person name="Larsen D."/>
            <person name="Krusor M."/>
            <person name="Yao A.I."/>
            <person name="Wu D."/>
            <person name="Madern D."/>
            <person name="Eisen J.A."/>
            <person name="Darling A.E."/>
            <person name="Facciotti M.T."/>
        </authorList>
    </citation>
    <scope>NUCLEOTIDE SEQUENCE [LARGE SCALE GENOMIC DNA]</scope>
    <source>
        <strain evidence="2 3">DSM 14210</strain>
    </source>
</reference>
<feature type="region of interest" description="Disordered" evidence="1">
    <location>
        <begin position="1"/>
        <end position="25"/>
    </location>
</feature>
<evidence type="ECO:0000313" key="3">
    <source>
        <dbReference type="Proteomes" id="UP000011523"/>
    </source>
</evidence>
<protein>
    <submittedName>
        <fullName evidence="2">McrBC 5-methylcytosine restriction system component-like protein</fullName>
    </submittedName>
</protein>
<proteinExistence type="predicted"/>
<dbReference type="EMBL" id="AOJD01000003">
    <property type="protein sequence ID" value="ELZ41850.1"/>
    <property type="molecule type" value="Genomic_DNA"/>
</dbReference>
<accession>M0E227</accession>
<gene>
    <name evidence="2" type="ORF">C472_00364</name>
</gene>
<sequence>MSSTSQSDEEVITLQERTETDLSDQALTDEDYAALDEHDNVSSVSVSSEKVKIQQHIGHIGLPSGAYLEVLPKDSLEGFKLLYYLAKAGRVSEELVAGRGEIGFSVGESFIEVVGQVYAQEIERLLRRGIHKRYLPKQEATDHVKGQLRVTKQLARQEPFATSFESQYDELTADIPLNQLILYAAVELVEEVREPTVEDRLRRQIGDLQRIVTLPPTPPHPSEITLTRETQGYEPLVKFAEQILEESYIDTFGQQTKLLESLLINTETLFEEVVYSLVADVVQSSRYIPEGDGDPESEADSDIGHLLRDESGDGIQGMQPDIFLRDRGTPIWIADAKWKESDSPARNDLYQVTSYQRKIGGDAMIFYPEQGGTLETVYGLSGDEHDTREDNELRIVEVPLGGETYQEFEREARGKVREAMQAQLPEL</sequence>
<feature type="region of interest" description="Disordered" evidence="1">
    <location>
        <begin position="287"/>
        <end position="312"/>
    </location>
</feature>
<dbReference type="PANTHER" id="PTHR38733">
    <property type="entry name" value="PROTEIN MCRC"/>
    <property type="match status" value="1"/>
</dbReference>